<keyword evidence="5" id="KW-0297">G-protein coupled receptor</keyword>
<dbReference type="PROSITE" id="PS50262">
    <property type="entry name" value="G_PROTEIN_RECEP_F1_2"/>
    <property type="match status" value="1"/>
</dbReference>
<dbReference type="CDD" id="cd00637">
    <property type="entry name" value="7tm_classA_rhodopsin-like"/>
    <property type="match status" value="1"/>
</dbReference>
<dbReference type="Pfam" id="PF00001">
    <property type="entry name" value="7tm_1"/>
    <property type="match status" value="1"/>
</dbReference>
<keyword evidence="2" id="KW-1003">Cell membrane</keyword>
<name>A0AAD9VGA8_ACRCE</name>
<gene>
    <name evidence="11" type="ORF">P5673_001155</name>
</gene>
<dbReference type="InterPro" id="IPR050569">
    <property type="entry name" value="TAAR"/>
</dbReference>
<dbReference type="InterPro" id="IPR017452">
    <property type="entry name" value="GPCR_Rhodpsn_7TM"/>
</dbReference>
<dbReference type="AlphaFoldDB" id="A0AAD9VGA8"/>
<evidence type="ECO:0000256" key="1">
    <source>
        <dbReference type="ARBA" id="ARBA00004651"/>
    </source>
</evidence>
<dbReference type="GO" id="GO:0005886">
    <property type="term" value="C:plasma membrane"/>
    <property type="evidence" value="ECO:0007669"/>
    <property type="project" value="UniProtKB-SubCell"/>
</dbReference>
<evidence type="ECO:0000256" key="2">
    <source>
        <dbReference type="ARBA" id="ARBA00022475"/>
    </source>
</evidence>
<protein>
    <submittedName>
        <fullName evidence="11">Rhodopsin</fullName>
    </submittedName>
</protein>
<comment type="subcellular location">
    <subcellularLocation>
        <location evidence="1">Cell membrane</location>
        <topology evidence="1">Multi-pass membrane protein</topology>
    </subcellularLocation>
</comment>
<dbReference type="PRINTS" id="PR00237">
    <property type="entry name" value="GPCRRHODOPSN"/>
</dbReference>
<evidence type="ECO:0000313" key="12">
    <source>
        <dbReference type="Proteomes" id="UP001249851"/>
    </source>
</evidence>
<evidence type="ECO:0000256" key="9">
    <source>
        <dbReference type="SAM" id="Phobius"/>
    </source>
</evidence>
<evidence type="ECO:0000256" key="6">
    <source>
        <dbReference type="ARBA" id="ARBA00023136"/>
    </source>
</evidence>
<reference evidence="11" key="1">
    <citation type="journal article" date="2023" name="G3 (Bethesda)">
        <title>Whole genome assembly and annotation of the endangered Caribbean coral Acropora cervicornis.</title>
        <authorList>
            <person name="Selwyn J.D."/>
            <person name="Vollmer S.V."/>
        </authorList>
    </citation>
    <scope>NUCLEOTIDE SEQUENCE</scope>
    <source>
        <strain evidence="11">K2</strain>
    </source>
</reference>
<dbReference type="InterPro" id="IPR000276">
    <property type="entry name" value="GPCR_Rhodpsn"/>
</dbReference>
<comment type="caution">
    <text evidence="11">The sequence shown here is derived from an EMBL/GenBank/DDBJ whole genome shotgun (WGS) entry which is preliminary data.</text>
</comment>
<evidence type="ECO:0000259" key="10">
    <source>
        <dbReference type="PROSITE" id="PS50262"/>
    </source>
</evidence>
<feature type="transmembrane region" description="Helical" evidence="9">
    <location>
        <begin position="99"/>
        <end position="124"/>
    </location>
</feature>
<feature type="transmembrane region" description="Helical" evidence="9">
    <location>
        <begin position="144"/>
        <end position="166"/>
    </location>
</feature>
<keyword evidence="12" id="KW-1185">Reference proteome</keyword>
<evidence type="ECO:0000256" key="8">
    <source>
        <dbReference type="ARBA" id="ARBA00023224"/>
    </source>
</evidence>
<evidence type="ECO:0000256" key="5">
    <source>
        <dbReference type="ARBA" id="ARBA00023040"/>
    </source>
</evidence>
<keyword evidence="8" id="KW-0807">Transducer</keyword>
<keyword evidence="4 9" id="KW-1133">Transmembrane helix</keyword>
<sequence length="293" mass="32151">MQTLPALAKLFCSEEFTQGLDKQIICFSVINAVLPITALVGNTVTVVLIALHKETSLHRPSKTLLQNLVASDLCVGFAQLTLVSNCVSILRKQWRICQFFFHAHLMIGVISISVSLSTLVAISVDRLLALLLGLRYRQVVTVRRVYVVVIVLWILIVVGMAILTMLNTDAGVVVAQSCIPKDSVHLTMAADVGSVLFFAVFAAGSPCISTICKNTVTKFLYPVLFHGDFNVFEFNPKPNFILLEDQKGKKSSEGDIALSSNVKQFSCLLVRSATAVLSTLTEYNNKEIKQYVP</sequence>
<organism evidence="11 12">
    <name type="scientific">Acropora cervicornis</name>
    <name type="common">Staghorn coral</name>
    <dbReference type="NCBI Taxonomy" id="6130"/>
    <lineage>
        <taxon>Eukaryota</taxon>
        <taxon>Metazoa</taxon>
        <taxon>Cnidaria</taxon>
        <taxon>Anthozoa</taxon>
        <taxon>Hexacorallia</taxon>
        <taxon>Scleractinia</taxon>
        <taxon>Astrocoeniina</taxon>
        <taxon>Acroporidae</taxon>
        <taxon>Acropora</taxon>
    </lineage>
</organism>
<dbReference type="PANTHER" id="PTHR24249">
    <property type="entry name" value="HISTAMINE RECEPTOR-RELATED G-PROTEIN COUPLED RECEPTOR"/>
    <property type="match status" value="1"/>
</dbReference>
<feature type="transmembrane region" description="Helical" evidence="9">
    <location>
        <begin position="24"/>
        <end position="52"/>
    </location>
</feature>
<feature type="transmembrane region" description="Helical" evidence="9">
    <location>
        <begin position="186"/>
        <end position="204"/>
    </location>
</feature>
<dbReference type="EMBL" id="JARQWQ010000002">
    <property type="protein sequence ID" value="KAK2573498.1"/>
    <property type="molecule type" value="Genomic_DNA"/>
</dbReference>
<accession>A0AAD9VGA8</accession>
<evidence type="ECO:0000256" key="7">
    <source>
        <dbReference type="ARBA" id="ARBA00023170"/>
    </source>
</evidence>
<keyword evidence="3 9" id="KW-0812">Transmembrane</keyword>
<dbReference type="GO" id="GO:0004930">
    <property type="term" value="F:G protein-coupled receptor activity"/>
    <property type="evidence" value="ECO:0007669"/>
    <property type="project" value="UniProtKB-KW"/>
</dbReference>
<reference evidence="11" key="2">
    <citation type="journal article" date="2023" name="Science">
        <title>Genomic signatures of disease resistance in endangered staghorn corals.</title>
        <authorList>
            <person name="Vollmer S.V."/>
            <person name="Selwyn J.D."/>
            <person name="Despard B.A."/>
            <person name="Roesel C.L."/>
        </authorList>
    </citation>
    <scope>NUCLEOTIDE SEQUENCE</scope>
    <source>
        <strain evidence="11">K2</strain>
    </source>
</reference>
<dbReference type="Proteomes" id="UP001249851">
    <property type="component" value="Unassembled WGS sequence"/>
</dbReference>
<proteinExistence type="predicted"/>
<dbReference type="Gene3D" id="1.20.1070.10">
    <property type="entry name" value="Rhodopsin 7-helix transmembrane proteins"/>
    <property type="match status" value="1"/>
</dbReference>
<keyword evidence="6 9" id="KW-0472">Membrane</keyword>
<dbReference type="SUPFAM" id="SSF81321">
    <property type="entry name" value="Family A G protein-coupled receptor-like"/>
    <property type="match status" value="1"/>
</dbReference>
<evidence type="ECO:0000256" key="3">
    <source>
        <dbReference type="ARBA" id="ARBA00022692"/>
    </source>
</evidence>
<dbReference type="PANTHER" id="PTHR24249:SF372">
    <property type="entry name" value="G-PROTEIN COUPLED RECEPTORS FAMILY 1 PROFILE DOMAIN-CONTAINING PROTEIN"/>
    <property type="match status" value="1"/>
</dbReference>
<keyword evidence="7" id="KW-0675">Receptor</keyword>
<evidence type="ECO:0000256" key="4">
    <source>
        <dbReference type="ARBA" id="ARBA00022989"/>
    </source>
</evidence>
<evidence type="ECO:0000313" key="11">
    <source>
        <dbReference type="EMBL" id="KAK2573498.1"/>
    </source>
</evidence>
<feature type="domain" description="G-protein coupled receptors family 1 profile" evidence="10">
    <location>
        <begin position="41"/>
        <end position="225"/>
    </location>
</feature>